<keyword evidence="3 6" id="KW-0808">Transferase</keyword>
<dbReference type="InterPro" id="IPR041728">
    <property type="entry name" value="GPAT/DHAPAT_LPLAT"/>
</dbReference>
<accession>A0A821VMT5</accession>
<protein>
    <recommendedName>
        <fullName evidence="7">Phospholipid/glycerol acyltransferase domain-containing protein</fullName>
    </recommendedName>
</protein>
<keyword evidence="5 6" id="KW-0012">Acyltransferase</keyword>
<dbReference type="GO" id="GO:0004366">
    <property type="term" value="F:glycerol-3-phosphate O-acyltransferase activity"/>
    <property type="evidence" value="ECO:0007669"/>
    <property type="project" value="TreeGrafter"/>
</dbReference>
<dbReference type="Pfam" id="PF01553">
    <property type="entry name" value="Acyltransferase"/>
    <property type="match status" value="1"/>
</dbReference>
<dbReference type="OrthoDB" id="10255570at2759"/>
<dbReference type="SUPFAM" id="SSF69593">
    <property type="entry name" value="Glycerol-3-phosphate (1)-acyltransferase"/>
    <property type="match status" value="1"/>
</dbReference>
<keyword evidence="9" id="KW-1185">Reference proteome</keyword>
<gene>
    <name evidence="8" type="ORF">PMACD_LOCUS12064</name>
</gene>
<feature type="domain" description="Phospholipid/glycerol acyltransferase" evidence="7">
    <location>
        <begin position="130"/>
        <end position="259"/>
    </location>
</feature>
<dbReference type="PIRSF" id="PIRSF000437">
    <property type="entry name" value="GPAT_DHAPAT"/>
    <property type="match status" value="1"/>
</dbReference>
<dbReference type="GO" id="GO:0006631">
    <property type="term" value="P:fatty acid metabolic process"/>
    <property type="evidence" value="ECO:0007669"/>
    <property type="project" value="TreeGrafter"/>
</dbReference>
<proteinExistence type="inferred from homology"/>
<dbReference type="PANTHER" id="PTHR12563:SF17">
    <property type="entry name" value="DIHYDROXYACETONE PHOSPHATE ACYLTRANSFERASE"/>
    <property type="match status" value="1"/>
</dbReference>
<evidence type="ECO:0000256" key="4">
    <source>
        <dbReference type="ARBA" id="ARBA00023136"/>
    </source>
</evidence>
<comment type="similarity">
    <text evidence="2 6">Belongs to the GPAT/DAPAT family.</text>
</comment>
<keyword evidence="4" id="KW-0472">Membrane</keyword>
<dbReference type="GO" id="GO:0031966">
    <property type="term" value="C:mitochondrial membrane"/>
    <property type="evidence" value="ECO:0007669"/>
    <property type="project" value="TreeGrafter"/>
</dbReference>
<evidence type="ECO:0000256" key="3">
    <source>
        <dbReference type="ARBA" id="ARBA00022679"/>
    </source>
</evidence>
<comment type="caution">
    <text evidence="8">The sequence shown here is derived from an EMBL/GenBank/DDBJ whole genome shotgun (WGS) entry which is preliminary data.</text>
</comment>
<dbReference type="GO" id="GO:0016287">
    <property type="term" value="F:glycerone-phosphate O-acyltransferase activity"/>
    <property type="evidence" value="ECO:0007669"/>
    <property type="project" value="TreeGrafter"/>
</dbReference>
<evidence type="ECO:0000256" key="2">
    <source>
        <dbReference type="ARBA" id="ARBA00007937"/>
    </source>
</evidence>
<dbReference type="SMART" id="SM00563">
    <property type="entry name" value="PlsC"/>
    <property type="match status" value="1"/>
</dbReference>
<reference evidence="8" key="1">
    <citation type="submission" date="2021-02" db="EMBL/GenBank/DDBJ databases">
        <authorList>
            <person name="Steward A R."/>
        </authorList>
    </citation>
    <scope>NUCLEOTIDE SEQUENCE</scope>
</reference>
<evidence type="ECO:0000256" key="5">
    <source>
        <dbReference type="ARBA" id="ARBA00023315"/>
    </source>
</evidence>
<dbReference type="GO" id="GO:0012505">
    <property type="term" value="C:endomembrane system"/>
    <property type="evidence" value="ECO:0007669"/>
    <property type="project" value="UniProtKB-SubCell"/>
</dbReference>
<evidence type="ECO:0000259" key="7">
    <source>
        <dbReference type="SMART" id="SM00563"/>
    </source>
</evidence>
<evidence type="ECO:0000313" key="8">
    <source>
        <dbReference type="EMBL" id="CAF4910137.1"/>
    </source>
</evidence>
<dbReference type="GO" id="GO:0008654">
    <property type="term" value="P:phospholipid biosynthetic process"/>
    <property type="evidence" value="ECO:0007669"/>
    <property type="project" value="TreeGrafter"/>
</dbReference>
<dbReference type="AlphaFoldDB" id="A0A821VMT5"/>
<dbReference type="Proteomes" id="UP000663880">
    <property type="component" value="Unassembled WGS sequence"/>
</dbReference>
<dbReference type="CDD" id="cd07993">
    <property type="entry name" value="LPLAT_DHAPAT-like"/>
    <property type="match status" value="1"/>
</dbReference>
<dbReference type="GO" id="GO:0005778">
    <property type="term" value="C:peroxisomal membrane"/>
    <property type="evidence" value="ECO:0007669"/>
    <property type="project" value="TreeGrafter"/>
</dbReference>
<dbReference type="GO" id="GO:0019432">
    <property type="term" value="P:triglyceride biosynthetic process"/>
    <property type="evidence" value="ECO:0007669"/>
    <property type="project" value="TreeGrafter"/>
</dbReference>
<evidence type="ECO:0000256" key="1">
    <source>
        <dbReference type="ARBA" id="ARBA00004184"/>
    </source>
</evidence>
<dbReference type="EMBL" id="CAJOBZ010000045">
    <property type="protein sequence ID" value="CAF4910137.1"/>
    <property type="molecule type" value="Genomic_DNA"/>
</dbReference>
<evidence type="ECO:0000256" key="6">
    <source>
        <dbReference type="PIRNR" id="PIRNR000437"/>
    </source>
</evidence>
<dbReference type="InterPro" id="IPR045520">
    <property type="entry name" value="GPAT/DHAPAT_C"/>
</dbReference>
<name>A0A821VMT5_9NEOP</name>
<evidence type="ECO:0000313" key="9">
    <source>
        <dbReference type="Proteomes" id="UP000663880"/>
    </source>
</evidence>
<dbReference type="InterPro" id="IPR002123">
    <property type="entry name" value="Plipid/glycerol_acylTrfase"/>
</dbReference>
<dbReference type="PANTHER" id="PTHR12563">
    <property type="entry name" value="GLYCEROL-3-PHOSPHATE ACYLTRANSFERASE"/>
    <property type="match status" value="1"/>
</dbReference>
<comment type="subcellular location">
    <subcellularLocation>
        <location evidence="1">Endomembrane system</location>
        <topology evidence="1">Peripheral membrane protein</topology>
    </subcellularLocation>
</comment>
<organism evidence="8 9">
    <name type="scientific">Pieris macdunnoughi</name>
    <dbReference type="NCBI Taxonomy" id="345717"/>
    <lineage>
        <taxon>Eukaryota</taxon>
        <taxon>Metazoa</taxon>
        <taxon>Ecdysozoa</taxon>
        <taxon>Arthropoda</taxon>
        <taxon>Hexapoda</taxon>
        <taxon>Insecta</taxon>
        <taxon>Pterygota</taxon>
        <taxon>Neoptera</taxon>
        <taxon>Endopterygota</taxon>
        <taxon>Lepidoptera</taxon>
        <taxon>Glossata</taxon>
        <taxon>Ditrysia</taxon>
        <taxon>Papilionoidea</taxon>
        <taxon>Pieridae</taxon>
        <taxon>Pierinae</taxon>
        <taxon>Pieris</taxon>
    </lineage>
</organism>
<sequence>MRDKIDFIDILQPRNTYFGIVKFMTRPWIPKKTMNLEREYFPQDIKNLVTQSAYLDSYLDAESARTQILKQHLQKEVLKYIEEIAMDKRMHVIRWMGVFFLNVSFMMKTGIFVNETAVLELKKTMGDNPVLFLPTHRSYADFCLMTYLCYHYDIELPAVAAGMDFYTMAVVGQMMRETGAFYMRRTLAGAPLYSATLRQYVRTLVAHYGAPVEFFLEGTRSRSNKSLPPKYGMLAMTLAPYFAREVDDVTIVPVNISYDRIMEQGLFVYEHLGVPKPKETTGGLIKALHTLNDHFGNIYINLGTPMSLKSYLGHSTLSPETLKPRDLQKLTDDQMRLVQRVADHVVTLQQENAVVTITNLLCIVLMDSLYKGRALGQNEVESQISWLIEVLQNLGASVFERDVKGNMERVLIVHRTMVKLDREKRLRLVSSALMNVTADVQKKMKGHILKAETMVNAVPVIQLQIYINPVLHYIVPPALVYLIVSRHSIRKDELYSIYISIRRLLRHEFFHLEENEQMIFDKALEYCIQTKLVLVNNDLLCDGLGDQSNDKLRYMLQWALLPTLTTLLCCMDVMNECKKCEHKRALKKIQERLEQKRSHPYCLSLEAAGNCLQGLVYSGVLLRHKMQQEIVYEAVPEVIENCQSLVSSILPKLTVDFYSNPVIVHQTQRARL</sequence>
<dbReference type="Pfam" id="PF19277">
    <property type="entry name" value="GPAT_C"/>
    <property type="match status" value="1"/>
</dbReference>
<dbReference type="InterPro" id="IPR022284">
    <property type="entry name" value="GPAT/DHAPAT"/>
</dbReference>
<dbReference type="GO" id="GO:0008611">
    <property type="term" value="P:ether lipid biosynthetic process"/>
    <property type="evidence" value="ECO:0007669"/>
    <property type="project" value="TreeGrafter"/>
</dbReference>